<keyword evidence="4" id="KW-0479">Metal-binding</keyword>
<keyword evidence="4" id="KW-0533">Nickel</keyword>
<dbReference type="FunFam" id="2.60.120.10:FF:000031">
    <property type="entry name" value="1,2-dihydroxy-3-keto-5-methylthiopentene dioxygenase"/>
    <property type="match status" value="1"/>
</dbReference>
<keyword evidence="4" id="KW-0028">Amino-acid biosynthesis</keyword>
<protein>
    <recommendedName>
        <fullName evidence="4">Acireductone dioxygenase</fullName>
    </recommendedName>
    <alternativeName>
        <fullName evidence="4">Acireductone dioxygenase (Fe(2+)-requiring)</fullName>
        <shortName evidence="4">ARD'</shortName>
        <shortName evidence="4">Fe-ARD</shortName>
        <ecNumber evidence="4">1.13.11.54</ecNumber>
    </alternativeName>
    <alternativeName>
        <fullName evidence="4">Acireductone dioxygenase (Ni(2+)-requiring)</fullName>
        <shortName evidence="4">ARD</shortName>
        <shortName evidence="4">Ni-ARD</shortName>
        <ecNumber evidence="4">1.13.11.53</ecNumber>
    </alternativeName>
</protein>
<accession>A0A9Q0FD85</accession>
<keyword evidence="4" id="KW-0560">Oxidoreductase</keyword>
<dbReference type="PANTHER" id="PTHR23418:SF4">
    <property type="entry name" value="ACIREDUCTONE DIOXYGENASE 4"/>
    <property type="match status" value="1"/>
</dbReference>
<dbReference type="InterPro" id="IPR014710">
    <property type="entry name" value="RmlC-like_jellyroll"/>
</dbReference>
<comment type="subcellular location">
    <subcellularLocation>
        <location evidence="1">Cell membrane</location>
        <topology evidence="1">Peripheral membrane protein</topology>
        <orientation evidence="1">Cytoplasmic side</orientation>
    </subcellularLocation>
    <subcellularLocation>
        <location evidence="4">Cytoplasm</location>
    </subcellularLocation>
    <subcellularLocation>
        <location evidence="4">Nucleus</location>
    </subcellularLocation>
</comment>
<gene>
    <name evidence="5" type="ORF">Tsubulata_019596</name>
</gene>
<dbReference type="GO" id="GO:0019509">
    <property type="term" value="P:L-methionine salvage from methylthioadenosine"/>
    <property type="evidence" value="ECO:0007669"/>
    <property type="project" value="UniProtKB-UniRule"/>
</dbReference>
<dbReference type="GO" id="GO:0010309">
    <property type="term" value="F:acireductone dioxygenase [iron(II)-requiring] activity"/>
    <property type="evidence" value="ECO:0007669"/>
    <property type="project" value="UniProtKB-UniRule"/>
</dbReference>
<comment type="catalytic activity">
    <reaction evidence="4">
        <text>1,2-dihydroxy-5-(methylsulfanyl)pent-1-en-3-one + O2 = 4-methylsulfanyl-2-oxobutanoate + formate + 2 H(+)</text>
        <dbReference type="Rhea" id="RHEA:24504"/>
        <dbReference type="ChEBI" id="CHEBI:15378"/>
        <dbReference type="ChEBI" id="CHEBI:15379"/>
        <dbReference type="ChEBI" id="CHEBI:15740"/>
        <dbReference type="ChEBI" id="CHEBI:16723"/>
        <dbReference type="ChEBI" id="CHEBI:49252"/>
        <dbReference type="EC" id="1.13.11.54"/>
    </reaction>
</comment>
<dbReference type="CDD" id="cd02232">
    <property type="entry name" value="cupin_ARD"/>
    <property type="match status" value="1"/>
</dbReference>
<name>A0A9Q0FD85_9ROSI</name>
<evidence type="ECO:0000256" key="2">
    <source>
        <dbReference type="ARBA" id="ARBA00022490"/>
    </source>
</evidence>
<reference evidence="5" key="1">
    <citation type="submission" date="2022-02" db="EMBL/GenBank/DDBJ databases">
        <authorList>
            <person name="Henning P.M."/>
            <person name="McCubbin A.G."/>
            <person name="Shore J.S."/>
        </authorList>
    </citation>
    <scope>NUCLEOTIDE SEQUENCE</scope>
    <source>
        <strain evidence="5">F60SS</strain>
        <tissue evidence="5">Leaves</tissue>
    </source>
</reference>
<dbReference type="GO" id="GO:0005737">
    <property type="term" value="C:cytoplasm"/>
    <property type="evidence" value="ECO:0007669"/>
    <property type="project" value="UniProtKB-SubCell"/>
</dbReference>
<dbReference type="GO" id="GO:0005886">
    <property type="term" value="C:plasma membrane"/>
    <property type="evidence" value="ECO:0007669"/>
    <property type="project" value="UniProtKB-SubCell"/>
</dbReference>
<feature type="binding site" evidence="4">
    <location>
        <position position="115"/>
    </location>
    <ligand>
        <name>Ni(2+)</name>
        <dbReference type="ChEBI" id="CHEBI:49786"/>
        <note>for nickel-dependent acireductone dioxygenase activity</note>
    </ligand>
</feature>
<dbReference type="OrthoDB" id="1867259at2759"/>
<dbReference type="EC" id="1.13.11.53" evidence="4"/>
<dbReference type="Gene3D" id="2.60.120.10">
    <property type="entry name" value="Jelly Rolls"/>
    <property type="match status" value="1"/>
</dbReference>
<comment type="caution">
    <text evidence="5">The sequence shown here is derived from an EMBL/GenBank/DDBJ whole genome shotgun (WGS) entry which is preliminary data.</text>
</comment>
<organism evidence="5 6">
    <name type="scientific">Turnera subulata</name>
    <dbReference type="NCBI Taxonomy" id="218843"/>
    <lineage>
        <taxon>Eukaryota</taxon>
        <taxon>Viridiplantae</taxon>
        <taxon>Streptophyta</taxon>
        <taxon>Embryophyta</taxon>
        <taxon>Tracheophyta</taxon>
        <taxon>Spermatophyta</taxon>
        <taxon>Magnoliopsida</taxon>
        <taxon>eudicotyledons</taxon>
        <taxon>Gunneridae</taxon>
        <taxon>Pentapetalae</taxon>
        <taxon>rosids</taxon>
        <taxon>fabids</taxon>
        <taxon>Malpighiales</taxon>
        <taxon>Passifloraceae</taxon>
        <taxon>Turnera</taxon>
    </lineage>
</organism>
<comment type="similarity">
    <text evidence="4">Belongs to the acireductone dioxygenase (ARD) family.</text>
</comment>
<dbReference type="HAMAP" id="MF_03154">
    <property type="entry name" value="Salvage_MtnD_euk"/>
    <property type="match status" value="1"/>
</dbReference>
<dbReference type="Pfam" id="PF03079">
    <property type="entry name" value="ARD"/>
    <property type="match status" value="1"/>
</dbReference>
<proteinExistence type="inferred from homology"/>
<feature type="binding site" evidence="4">
    <location>
        <position position="117"/>
    </location>
    <ligand>
        <name>Fe(2+)</name>
        <dbReference type="ChEBI" id="CHEBI:29033"/>
        <note>for iron-dependent acireductone dioxygenase activity</note>
    </ligand>
</feature>
<feature type="binding site" evidence="4">
    <location>
        <position position="121"/>
    </location>
    <ligand>
        <name>Ni(2+)</name>
        <dbReference type="ChEBI" id="CHEBI:49786"/>
        <note>for nickel-dependent acireductone dioxygenase activity</note>
    </ligand>
</feature>
<keyword evidence="3 4" id="KW-0539">Nucleus</keyword>
<evidence type="ECO:0000256" key="4">
    <source>
        <dbReference type="HAMAP-Rule" id="MF_03154"/>
    </source>
</evidence>
<dbReference type="InterPro" id="IPR004313">
    <property type="entry name" value="ARD"/>
</dbReference>
<dbReference type="GO" id="GO:0010308">
    <property type="term" value="F:acireductone dioxygenase (Ni2+-requiring) activity"/>
    <property type="evidence" value="ECO:0007669"/>
    <property type="project" value="UniProtKB-UniRule"/>
</dbReference>
<reference evidence="5" key="2">
    <citation type="journal article" date="2023" name="Plants (Basel)">
        <title>Annotation of the Turnera subulata (Passifloraceae) Draft Genome Reveals the S-Locus Evolved after the Divergence of Turneroideae from Passifloroideae in a Stepwise Manner.</title>
        <authorList>
            <person name="Henning P.M."/>
            <person name="Roalson E.H."/>
            <person name="Mir W."/>
            <person name="McCubbin A.G."/>
            <person name="Shore J.S."/>
        </authorList>
    </citation>
    <scope>NUCLEOTIDE SEQUENCE</scope>
    <source>
        <strain evidence="5">F60SS</strain>
    </source>
</reference>
<keyword evidence="4" id="KW-0223">Dioxygenase</keyword>
<evidence type="ECO:0000313" key="5">
    <source>
        <dbReference type="EMBL" id="KAJ4828590.1"/>
    </source>
</evidence>
<dbReference type="GO" id="GO:0005634">
    <property type="term" value="C:nucleus"/>
    <property type="evidence" value="ECO:0007669"/>
    <property type="project" value="UniProtKB-SubCell"/>
</dbReference>
<comment type="cofactor">
    <cofactor evidence="4">
        <name>Fe(2+)</name>
        <dbReference type="ChEBI" id="CHEBI:29033"/>
    </cofactor>
    <cofactor evidence="4">
        <name>Ni(2+)</name>
        <dbReference type="ChEBI" id="CHEBI:49786"/>
    </cofactor>
    <text evidence="4">Binds either 1 Fe or Ni cation per monomer. Iron-binding promotes an acireductone dioxygenase reaction producing 2-keto-4-methylthiobutyrate, while nickel-binding promotes an acireductone dioxygenase reaction producing 3-(methylsulfanyl)propanoate.</text>
</comment>
<dbReference type="InterPro" id="IPR011051">
    <property type="entry name" value="RmlC_Cupin_sf"/>
</dbReference>
<comment type="catalytic activity">
    <reaction evidence="4">
        <text>1,2-dihydroxy-5-(methylsulfanyl)pent-1-en-3-one + O2 = 3-(methylsulfanyl)propanoate + CO + formate + 2 H(+)</text>
        <dbReference type="Rhea" id="RHEA:14161"/>
        <dbReference type="ChEBI" id="CHEBI:15378"/>
        <dbReference type="ChEBI" id="CHEBI:15379"/>
        <dbReference type="ChEBI" id="CHEBI:15740"/>
        <dbReference type="ChEBI" id="CHEBI:17245"/>
        <dbReference type="ChEBI" id="CHEBI:49016"/>
        <dbReference type="ChEBI" id="CHEBI:49252"/>
        <dbReference type="EC" id="1.13.11.53"/>
    </reaction>
</comment>
<keyword evidence="4" id="KW-0408">Iron</keyword>
<dbReference type="InterPro" id="IPR027496">
    <property type="entry name" value="ARD_euk"/>
</dbReference>
<evidence type="ECO:0000256" key="1">
    <source>
        <dbReference type="ARBA" id="ARBA00004413"/>
    </source>
</evidence>
<keyword evidence="4" id="KW-0486">Methionine biosynthesis</keyword>
<dbReference type="Proteomes" id="UP001141552">
    <property type="component" value="Unassembled WGS sequence"/>
</dbReference>
<comment type="function">
    <text evidence="4">Catalyzes 2 different reactions between oxygen and the acireductone 1,2-dihydroxy-3-keto-5-methylthiopentene (DHK-MTPene) depending upon the metal bound in the active site. Fe-containing acireductone dioxygenase (Fe-ARD) produces formate and 2-keto-4-methylthiobutyrate (KMTB), the alpha-ketoacid precursor of methionine in the methionine recycle pathway. Ni-containing acireductone dioxygenase (Ni-ARD) produces methylthiopropionate, carbon monoxide and formate, and does not lie on the methionine recycle pathway.</text>
</comment>
<feature type="binding site" evidence="4">
    <location>
        <position position="160"/>
    </location>
    <ligand>
        <name>Ni(2+)</name>
        <dbReference type="ChEBI" id="CHEBI:49786"/>
        <note>for nickel-dependent acireductone dioxygenase activity</note>
    </ligand>
</feature>
<evidence type="ECO:0000313" key="6">
    <source>
        <dbReference type="Proteomes" id="UP001141552"/>
    </source>
</evidence>
<dbReference type="SUPFAM" id="SSF51182">
    <property type="entry name" value="RmlC-like cupins"/>
    <property type="match status" value="1"/>
</dbReference>
<dbReference type="GO" id="GO:0005506">
    <property type="term" value="F:iron ion binding"/>
    <property type="evidence" value="ECO:0007669"/>
    <property type="project" value="UniProtKB-UniRule"/>
</dbReference>
<dbReference type="AlphaFoldDB" id="A0A9Q0FD85"/>
<feature type="binding site" evidence="4">
    <location>
        <position position="160"/>
    </location>
    <ligand>
        <name>Fe(2+)</name>
        <dbReference type="ChEBI" id="CHEBI:29033"/>
        <note>for iron-dependent acireductone dioxygenase activity</note>
    </ligand>
</feature>
<dbReference type="PANTHER" id="PTHR23418">
    <property type="entry name" value="ACIREDUCTONE DIOXYGENASE"/>
    <property type="match status" value="1"/>
</dbReference>
<dbReference type="GO" id="GO:0016151">
    <property type="term" value="F:nickel cation binding"/>
    <property type="evidence" value="ECO:0007669"/>
    <property type="project" value="UniProtKB-UniRule"/>
</dbReference>
<feature type="binding site" evidence="4">
    <location>
        <position position="117"/>
    </location>
    <ligand>
        <name>Ni(2+)</name>
        <dbReference type="ChEBI" id="CHEBI:49786"/>
        <note>for nickel-dependent acireductone dioxygenase activity</note>
    </ligand>
</feature>
<keyword evidence="2 4" id="KW-0963">Cytoplasm</keyword>
<dbReference type="EC" id="1.13.11.54" evidence="4"/>
<sequence length="213" mass="25550">MSSTGRRRNDRKDKSGWWRCEAGRRRHGLWMMVVKTKDYPTSVIQMSPFRWITWQECYTDLGVLYWQLNPKDYENDEELKKIREARGYNYMDLLDLCPEKVANYEEKLKNFYTEHIHADEEIRYCLEGSGYFDIRDKGDRWIRIWIRAGDLIVLPAGIYHRFTLDTSNYVKLMRLFVGEPVWTPYNRPQEDHPARTKYVKSLAEKVGTALEAY</sequence>
<comment type="pathway">
    <text evidence="4">Amino-acid biosynthesis; L-methionine biosynthesis via salvage pathway; L-methionine from S-methyl-5-thio-alpha-D-ribose 1-phosphate: step 5/6.</text>
</comment>
<feature type="binding site" evidence="4">
    <location>
        <position position="115"/>
    </location>
    <ligand>
        <name>Fe(2+)</name>
        <dbReference type="ChEBI" id="CHEBI:29033"/>
        <note>for iron-dependent acireductone dioxygenase activity</note>
    </ligand>
</feature>
<dbReference type="EMBL" id="JAKUCV010006134">
    <property type="protein sequence ID" value="KAJ4828590.1"/>
    <property type="molecule type" value="Genomic_DNA"/>
</dbReference>
<evidence type="ECO:0000256" key="3">
    <source>
        <dbReference type="ARBA" id="ARBA00023242"/>
    </source>
</evidence>
<keyword evidence="6" id="KW-1185">Reference proteome</keyword>
<feature type="binding site" evidence="4">
    <location>
        <position position="121"/>
    </location>
    <ligand>
        <name>Fe(2+)</name>
        <dbReference type="ChEBI" id="CHEBI:29033"/>
        <note>for iron-dependent acireductone dioxygenase activity</note>
    </ligand>
</feature>